<gene>
    <name evidence="5" type="ORF">G7K_5848-t1</name>
</gene>
<dbReference type="PANTHER" id="PTHR14359">
    <property type="entry name" value="HOMO-OLIGOMERIC FLAVIN CONTAINING CYS DECARBOXYLASE FAMILY"/>
    <property type="match status" value="1"/>
</dbReference>
<comment type="similarity">
    <text evidence="2">Belongs to the HFCD (homooligomeric flavin containing Cys decarboxylase) superfamily.</text>
</comment>
<dbReference type="GO" id="GO:0015937">
    <property type="term" value="P:coenzyme A biosynthetic process"/>
    <property type="evidence" value="ECO:0007669"/>
    <property type="project" value="UniProtKB-KW"/>
</dbReference>
<feature type="region of interest" description="Disordered" evidence="3">
    <location>
        <begin position="1"/>
        <end position="158"/>
    </location>
</feature>
<feature type="domain" description="Flavoprotein" evidence="4">
    <location>
        <begin position="212"/>
        <end position="389"/>
    </location>
</feature>
<reference evidence="5 6" key="3">
    <citation type="journal article" date="2015" name="Genome Announc.">
        <title>Draft Genome Sequence of the Archiascomycetous Yeast Saitoella complicata.</title>
        <authorList>
            <person name="Yamauchi K."/>
            <person name="Kondo S."/>
            <person name="Hamamoto M."/>
            <person name="Takahashi Y."/>
            <person name="Ogura Y."/>
            <person name="Hayashi T."/>
            <person name="Nishida H."/>
        </authorList>
    </citation>
    <scope>NUCLEOTIDE SEQUENCE [LARGE SCALE GENOMIC DNA]</scope>
    <source>
        <strain evidence="5 6">NRRL Y-17804</strain>
    </source>
</reference>
<evidence type="ECO:0000259" key="4">
    <source>
        <dbReference type="Pfam" id="PF02441"/>
    </source>
</evidence>
<keyword evidence="1" id="KW-0173">Coenzyme A biosynthesis</keyword>
<dbReference type="GO" id="GO:0071513">
    <property type="term" value="C:phosphopantothenoylcysteine decarboxylase complex"/>
    <property type="evidence" value="ECO:0007669"/>
    <property type="project" value="TreeGrafter"/>
</dbReference>
<dbReference type="PANTHER" id="PTHR14359:SF6">
    <property type="entry name" value="PHOSPHOPANTOTHENOYLCYSTEINE DECARBOXYLASE"/>
    <property type="match status" value="1"/>
</dbReference>
<feature type="compositionally biased region" description="Polar residues" evidence="3">
    <location>
        <begin position="1"/>
        <end position="23"/>
    </location>
</feature>
<dbReference type="GO" id="GO:0010181">
    <property type="term" value="F:FMN binding"/>
    <property type="evidence" value="ECO:0007669"/>
    <property type="project" value="TreeGrafter"/>
</dbReference>
<feature type="compositionally biased region" description="Low complexity" evidence="3">
    <location>
        <begin position="134"/>
        <end position="158"/>
    </location>
</feature>
<evidence type="ECO:0000313" key="6">
    <source>
        <dbReference type="Proteomes" id="UP000033140"/>
    </source>
</evidence>
<organism evidence="5 6">
    <name type="scientific">Saitoella complicata (strain BCRC 22490 / CBS 7301 / JCM 7358 / NBRC 10748 / NRRL Y-17804)</name>
    <dbReference type="NCBI Taxonomy" id="698492"/>
    <lineage>
        <taxon>Eukaryota</taxon>
        <taxon>Fungi</taxon>
        <taxon>Dikarya</taxon>
        <taxon>Ascomycota</taxon>
        <taxon>Taphrinomycotina</taxon>
        <taxon>Taphrinomycotina incertae sedis</taxon>
        <taxon>Saitoella</taxon>
    </lineage>
</organism>
<dbReference type="InterPro" id="IPR003382">
    <property type="entry name" value="Flavoprotein"/>
</dbReference>
<dbReference type="SUPFAM" id="SSF52507">
    <property type="entry name" value="Homo-oligomeric flavin-containing Cys decarboxylases, HFCD"/>
    <property type="match status" value="1"/>
</dbReference>
<dbReference type="EMBL" id="BACD03000052">
    <property type="protein sequence ID" value="GAO51755.1"/>
    <property type="molecule type" value="Genomic_DNA"/>
</dbReference>
<comment type="caution">
    <text evidence="5">The sequence shown here is derived from an EMBL/GenBank/DDBJ whole genome shotgun (WGS) entry which is preliminary data.</text>
</comment>
<dbReference type="GO" id="GO:0004633">
    <property type="term" value="F:phosphopantothenoylcysteine decarboxylase activity"/>
    <property type="evidence" value="ECO:0007669"/>
    <property type="project" value="TreeGrafter"/>
</dbReference>
<evidence type="ECO:0000313" key="5">
    <source>
        <dbReference type="EMBL" id="GAO51755.1"/>
    </source>
</evidence>
<proteinExistence type="inferred from homology"/>
<evidence type="ECO:0000256" key="1">
    <source>
        <dbReference type="ARBA" id="ARBA00022993"/>
    </source>
</evidence>
<keyword evidence="6" id="KW-1185">Reference proteome</keyword>
<dbReference type="Proteomes" id="UP000033140">
    <property type="component" value="Unassembled WGS sequence"/>
</dbReference>
<feature type="compositionally biased region" description="Acidic residues" evidence="3">
    <location>
        <begin position="395"/>
        <end position="419"/>
    </location>
</feature>
<dbReference type="Gene3D" id="3.40.50.1950">
    <property type="entry name" value="Flavin prenyltransferase-like"/>
    <property type="match status" value="1"/>
</dbReference>
<reference evidence="5 6" key="1">
    <citation type="journal article" date="2011" name="J. Gen. Appl. Microbiol.">
        <title>Draft genome sequencing of the enigmatic yeast Saitoella complicata.</title>
        <authorList>
            <person name="Nishida H."/>
            <person name="Hamamoto M."/>
            <person name="Sugiyama J."/>
        </authorList>
    </citation>
    <scope>NUCLEOTIDE SEQUENCE [LARGE SCALE GENOMIC DNA]</scope>
    <source>
        <strain evidence="5 6">NRRL Y-17804</strain>
    </source>
</reference>
<feature type="region of interest" description="Disordered" evidence="3">
    <location>
        <begin position="395"/>
        <end position="437"/>
    </location>
</feature>
<evidence type="ECO:0000256" key="2">
    <source>
        <dbReference type="ARBA" id="ARBA00038350"/>
    </source>
</evidence>
<dbReference type="Pfam" id="PF02441">
    <property type="entry name" value="Flavoprotein"/>
    <property type="match status" value="1"/>
</dbReference>
<name>A0A0E9NQQ6_SAICN</name>
<dbReference type="InterPro" id="IPR036551">
    <property type="entry name" value="Flavin_trans-like"/>
</dbReference>
<sequence length="437" mass="46624">MPTQTTSAATSTVPLHLPPSTTHISPSAIKPSPSPTNSGALSMEGEMGVKGSGMPPPSPPGSGTGREPSTHPTPIPSSNPMRPTASVLTGHGTGIGNEESRTTSSPRPRAPSNADGHLHPQFVLPARPPRDDNSSPMSSVGRGSSSARGTSPVPSVRSALSASLASLNVSGKDGHGHGHGHGQGVMMHDSYAPALLQERNGAAEGEEQRGHHILICATGSVASIKIPTIIKSLLRYRGVSIQLVLTKASKRFFDTAEVPACVKIWEDEDEWRVWTGIGEPVLHIELRRWADICLLTPLSANTLAKLAQGLADNLCTSVLRAWSPDRPILAAPAMNTYMWTHPATKRHMDRVKEEQGWVEFVDPVEKVLACGDLGMGGMADVGTIVVRVVKRLGLEEQEEQEGDDAGSDVEAEEEEEQEEEARREEGLRVEDEEVRTG</sequence>
<dbReference type="STRING" id="698492.A0A0E9NQQ6"/>
<reference evidence="5 6" key="2">
    <citation type="journal article" date="2014" name="J. Gen. Appl. Microbiol.">
        <title>The early diverging ascomycetous budding yeast Saitoella complicata has three histone deacetylases belonging to the Clr6, Hos2, and Rpd3 lineages.</title>
        <authorList>
            <person name="Nishida H."/>
            <person name="Matsumoto T."/>
            <person name="Kondo S."/>
            <person name="Hamamoto M."/>
            <person name="Yoshikawa H."/>
        </authorList>
    </citation>
    <scope>NUCLEOTIDE SEQUENCE [LARGE SCALE GENOMIC DNA]</scope>
    <source>
        <strain evidence="5 6">NRRL Y-17804</strain>
    </source>
</reference>
<dbReference type="AlphaFoldDB" id="A0A0E9NQQ6"/>
<feature type="compositionally biased region" description="Basic and acidic residues" evidence="3">
    <location>
        <begin position="420"/>
        <end position="437"/>
    </location>
</feature>
<evidence type="ECO:0000256" key="3">
    <source>
        <dbReference type="SAM" id="MobiDB-lite"/>
    </source>
</evidence>
<protein>
    <recommendedName>
        <fullName evidence="4">Flavoprotein domain-containing protein</fullName>
    </recommendedName>
</protein>
<accession>A0A0E9NQQ6</accession>